<protein>
    <submittedName>
        <fullName evidence="2">Uncharacterized protein</fullName>
    </submittedName>
</protein>
<name>G4QNC6_GLANF</name>
<keyword evidence="1" id="KW-0812">Transmembrane</keyword>
<evidence type="ECO:0000313" key="3">
    <source>
        <dbReference type="Proteomes" id="UP000009282"/>
    </source>
</evidence>
<reference evidence="2 3" key="1">
    <citation type="journal article" date="2011" name="J. Bacteriol.">
        <title>Complete genome sequence of seawater bacterium Glaciecola nitratireducens FR1064T.</title>
        <authorList>
            <person name="Bian F."/>
            <person name="Qin Q.L."/>
            <person name="Xie B.B."/>
            <person name="Shu Y.L."/>
            <person name="Zhang X.Y."/>
            <person name="Yu Y."/>
            <person name="Chen B."/>
            <person name="Chen X.L."/>
            <person name="Zhou B.C."/>
            <person name="Zhang Y.Z."/>
        </authorList>
    </citation>
    <scope>NUCLEOTIDE SEQUENCE [LARGE SCALE GENOMIC DNA]</scope>
    <source>
        <strain evidence="3">JCM 12485 / KCTC 12276 / FR1064</strain>
    </source>
</reference>
<evidence type="ECO:0000256" key="1">
    <source>
        <dbReference type="SAM" id="Phobius"/>
    </source>
</evidence>
<keyword evidence="3" id="KW-1185">Reference proteome</keyword>
<dbReference type="Proteomes" id="UP000009282">
    <property type="component" value="Chromosome"/>
</dbReference>
<dbReference type="HOGENOM" id="CLU_2934990_0_0_6"/>
<sequence>MLTAALIGLVSVFIVTFALQQFDFVGKSVLSIGVVALVIAVAMYLIARPVPYISKKNSQT</sequence>
<dbReference type="KEGG" id="gni:GNIT_3451"/>
<feature type="transmembrane region" description="Helical" evidence="1">
    <location>
        <begin position="28"/>
        <end position="47"/>
    </location>
</feature>
<keyword evidence="1" id="KW-1133">Transmembrane helix</keyword>
<gene>
    <name evidence="2" type="ordered locus">GNIT_3451</name>
</gene>
<dbReference type="AlphaFoldDB" id="G4QNC6"/>
<keyword evidence="1" id="KW-0472">Membrane</keyword>
<evidence type="ECO:0000313" key="2">
    <source>
        <dbReference type="EMBL" id="AEP31545.1"/>
    </source>
</evidence>
<organism evidence="2 3">
    <name type="scientific">Glaciecola nitratireducens (strain JCM 12485 / KCTC 12276 / FR1064)</name>
    <dbReference type="NCBI Taxonomy" id="1085623"/>
    <lineage>
        <taxon>Bacteria</taxon>
        <taxon>Pseudomonadati</taxon>
        <taxon>Pseudomonadota</taxon>
        <taxon>Gammaproteobacteria</taxon>
        <taxon>Alteromonadales</taxon>
        <taxon>Alteromonadaceae</taxon>
        <taxon>Brumicola</taxon>
    </lineage>
</organism>
<accession>G4QNC6</accession>
<dbReference type="EMBL" id="CP003060">
    <property type="protein sequence ID" value="AEP31545.1"/>
    <property type="molecule type" value="Genomic_DNA"/>
</dbReference>
<proteinExistence type="predicted"/>